<evidence type="ECO:0000259" key="9">
    <source>
        <dbReference type="Pfam" id="PF02872"/>
    </source>
</evidence>
<dbReference type="Pfam" id="PF02872">
    <property type="entry name" value="5_nucleotid_C"/>
    <property type="match status" value="1"/>
</dbReference>
<dbReference type="InterPro" id="IPR001128">
    <property type="entry name" value="Cyt_P450"/>
</dbReference>
<dbReference type="InterPro" id="IPR036907">
    <property type="entry name" value="5'-Nucleotdase_C_sf"/>
</dbReference>
<evidence type="ECO:0000256" key="1">
    <source>
        <dbReference type="ARBA" id="ARBA00006654"/>
    </source>
</evidence>
<feature type="domain" description="5'-Nucleotidase C-terminal" evidence="9">
    <location>
        <begin position="969"/>
        <end position="1132"/>
    </location>
</feature>
<accession>A0A0A2WH04</accession>
<dbReference type="InterPro" id="IPR029052">
    <property type="entry name" value="Metallo-depent_PP-like"/>
</dbReference>
<dbReference type="Gene3D" id="3.60.21.10">
    <property type="match status" value="1"/>
</dbReference>
<evidence type="ECO:0000256" key="7">
    <source>
        <dbReference type="SAM" id="Phobius"/>
    </source>
</evidence>
<organism evidence="10 11">
    <name type="scientific">Beauveria bassiana D1-5</name>
    <dbReference type="NCBI Taxonomy" id="1245745"/>
    <lineage>
        <taxon>Eukaryota</taxon>
        <taxon>Fungi</taxon>
        <taxon>Dikarya</taxon>
        <taxon>Ascomycota</taxon>
        <taxon>Pezizomycotina</taxon>
        <taxon>Sordariomycetes</taxon>
        <taxon>Hypocreomycetidae</taxon>
        <taxon>Hypocreales</taxon>
        <taxon>Cordycipitaceae</taxon>
        <taxon>Beauveria</taxon>
    </lineage>
</organism>
<feature type="domain" description="Calcineurin-like phosphoesterase" evidence="8">
    <location>
        <begin position="669"/>
        <end position="882"/>
    </location>
</feature>
<evidence type="ECO:0000313" key="10">
    <source>
        <dbReference type="EMBL" id="KGQ12424.1"/>
    </source>
</evidence>
<feature type="compositionally biased region" description="Low complexity" evidence="6">
    <location>
        <begin position="1186"/>
        <end position="1202"/>
    </location>
</feature>
<evidence type="ECO:0000256" key="4">
    <source>
        <dbReference type="ARBA" id="ARBA00022741"/>
    </source>
</evidence>
<dbReference type="FunFam" id="3.60.21.10:FF:000020">
    <property type="entry name" value="NT5E isoform 4"/>
    <property type="match status" value="1"/>
</dbReference>
<evidence type="ECO:0000259" key="8">
    <source>
        <dbReference type="Pfam" id="PF00149"/>
    </source>
</evidence>
<evidence type="ECO:0000256" key="3">
    <source>
        <dbReference type="ARBA" id="ARBA00022729"/>
    </source>
</evidence>
<comment type="caution">
    <text evidence="10">The sequence shown here is derived from an EMBL/GenBank/DDBJ whole genome shotgun (WGS) entry which is preliminary data.</text>
</comment>
<dbReference type="GO" id="GO:0020037">
    <property type="term" value="F:heme binding"/>
    <property type="evidence" value="ECO:0007669"/>
    <property type="project" value="InterPro"/>
</dbReference>
<keyword evidence="4" id="KW-0547">Nucleotide-binding</keyword>
<feature type="transmembrane region" description="Helical" evidence="7">
    <location>
        <begin position="18"/>
        <end position="39"/>
    </location>
</feature>
<dbReference type="InterPro" id="IPR008334">
    <property type="entry name" value="5'-Nucleotdase_C"/>
</dbReference>
<dbReference type="Pfam" id="PF00067">
    <property type="entry name" value="p450"/>
    <property type="match status" value="1"/>
</dbReference>
<evidence type="ECO:0000256" key="5">
    <source>
        <dbReference type="ARBA" id="ARBA00022801"/>
    </source>
</evidence>
<dbReference type="PANTHER" id="PTHR11575">
    <property type="entry name" value="5'-NUCLEOTIDASE-RELATED"/>
    <property type="match status" value="1"/>
</dbReference>
<feature type="region of interest" description="Disordered" evidence="6">
    <location>
        <begin position="1168"/>
        <end position="1205"/>
    </location>
</feature>
<evidence type="ECO:0000256" key="6">
    <source>
        <dbReference type="SAM" id="MobiDB-lite"/>
    </source>
</evidence>
<dbReference type="Pfam" id="PF00149">
    <property type="entry name" value="Metallophos"/>
    <property type="match status" value="1"/>
</dbReference>
<dbReference type="STRING" id="1245745.A0A0A2WH04"/>
<dbReference type="GO" id="GO:0004497">
    <property type="term" value="F:monooxygenase activity"/>
    <property type="evidence" value="ECO:0007669"/>
    <property type="project" value="InterPro"/>
</dbReference>
<dbReference type="PANTHER" id="PTHR11575:SF24">
    <property type="entry name" value="5'-NUCLEOTIDASE"/>
    <property type="match status" value="1"/>
</dbReference>
<dbReference type="CDD" id="cd07409">
    <property type="entry name" value="MPP_CD73_N"/>
    <property type="match status" value="1"/>
</dbReference>
<keyword evidence="2" id="KW-0479">Metal-binding</keyword>
<dbReference type="Gene3D" id="3.90.780.10">
    <property type="entry name" value="5'-Nucleotidase, C-terminal domain"/>
    <property type="match status" value="1"/>
</dbReference>
<dbReference type="GO" id="GO:0009166">
    <property type="term" value="P:nucleotide catabolic process"/>
    <property type="evidence" value="ECO:0007669"/>
    <property type="project" value="InterPro"/>
</dbReference>
<dbReference type="GO" id="GO:0000166">
    <property type="term" value="F:nucleotide binding"/>
    <property type="evidence" value="ECO:0007669"/>
    <property type="project" value="UniProtKB-KW"/>
</dbReference>
<feature type="compositionally biased region" description="Polar residues" evidence="6">
    <location>
        <begin position="1176"/>
        <end position="1185"/>
    </location>
</feature>
<dbReference type="AlphaFoldDB" id="A0A0A2WH04"/>
<dbReference type="Proteomes" id="UP000030106">
    <property type="component" value="Unassembled WGS sequence"/>
</dbReference>
<keyword evidence="7" id="KW-0472">Membrane</keyword>
<protein>
    <submittedName>
        <fullName evidence="10">5'-nucleotidase</fullName>
    </submittedName>
</protein>
<dbReference type="GO" id="GO:0005506">
    <property type="term" value="F:iron ion binding"/>
    <property type="evidence" value="ECO:0007669"/>
    <property type="project" value="InterPro"/>
</dbReference>
<comment type="similarity">
    <text evidence="1">Belongs to the 5'-nucleotidase family.</text>
</comment>
<name>A0A0A2WH04_BEABA</name>
<dbReference type="SUPFAM" id="SSF55816">
    <property type="entry name" value="5'-nucleotidase (syn. UDP-sugar hydrolase), C-terminal domain"/>
    <property type="match status" value="1"/>
</dbReference>
<dbReference type="SUPFAM" id="SSF56300">
    <property type="entry name" value="Metallo-dependent phosphatases"/>
    <property type="match status" value="1"/>
</dbReference>
<sequence>MIRDTIWFIFAGWLIPRWFAAVAVVILSTALLPIVSLLWQRPKLPKNAPELVRGWPILGSVDFYLQRCKFLEKQHKRRKGQPFSLYYGPHLIVGLVGEAGRTLLFNARQFDVRAGYSILLAASPHIETDIDNPALSQVNMFKRILTRERLINSLPKLLEDTDVVFGGLSDREAVVPIFPFMYRLVYKLTHRTGGVHEIAEDEELLDSTLKQFSSMEDCSLLQIMFTGWPLPSMLSKLWAGFKLHRVITGLMKERRRTGRNETDALQFLMNLGETDLEIVKCVIGILFSGLLNTGVNSAWLLSYLANDRMWYNKVQAEVDAFIARHRRTAAESVLDILQRIPYHDWDTQLPVIDVCLRETLRINLYGPAIRKNISDEDVIIPGTDQVVPSKAFAFYAMDSVHLNESIYPNAFHWEPARHLPGREEGTNKAHEFVAWGSGLHPCSSKVATLEIAVAVVAMFAHNEFHLAEPDGQPRLRPLPNLNRDNLSVNWPSEAVYVRCQGMCSREGGEPEAEETYETQVHYYNLSSACAPANMLKLGNGRARLQPATSKRTRLCDPETQFSPPVGIIRRRLRAAVGWTRLSWRAIDLRVAGINTGCAAASARLFHVLVRLALPPRPSVDGSITALPIMKIAAILVTLGVASCAVAEDVLYSRRHLSKRFIDSDGNYNMTFIHVNDVHAHLDEFAKSGSDCTDLSKGCFGGYARIKTKVEELRKTYPDHLLLNAGDEFQGTLFFSYYGGEKIADTINNLNFDVMTLGNHEWDNGDEELGKFLKNLTFPIVACNVKSENEALNKTVKNYHIFDKHKLAIIGATTETTKGISNVGNGTNFLDVTTEVQKAIWEIRNTTDIRRIVALTHIGYEEDQKLAKDTEGLSLIVGGHSHTLVGDMPNAAGKYPTIVEDKSGNEVFIVTSYRWGEYLGSIDLTFDKQGRALSYHGAPIHMTNTTKFDKSLQNKVLAWRKPFEEFSNEVIGTTKNELDQTNCQKEDCLLGQVMTDAMLDYRRNISKNAGDELADFAFMNAGGIRATIGPGNITRGAILTSFPFGNAIVQLPYSGKDLRKMIEGWVSRESQFSKKKTTSWFQISKNIKIEYNPDNDSGSKLISVSVGDKPLDDDRQDYRVVTLDFVARGGDNLVEPTTGSAALDTNSDIFEAYVKANTPLTNELEKRVVKTDKKTPDSTLTTGGNNATSTSKAGSGSSSTGDAKGSRSAASSLDMAIIFAFVVAAVVSLVM</sequence>
<reference evidence="10 11" key="1">
    <citation type="submission" date="2012-10" db="EMBL/GenBank/DDBJ databases">
        <title>Genome sequencing and analysis of entomopathogenic fungi Beauveria bassiana D1-5.</title>
        <authorList>
            <person name="Li Q."/>
            <person name="Wang L."/>
            <person name="Zhang Z."/>
            <person name="Wang Q."/>
            <person name="Ren J."/>
            <person name="Wang M."/>
            <person name="Xu W."/>
            <person name="Wang J."/>
            <person name="Lu Y."/>
            <person name="Du Q."/>
            <person name="Sun Z."/>
        </authorList>
    </citation>
    <scope>NUCLEOTIDE SEQUENCE [LARGE SCALE GENOMIC DNA]</scope>
    <source>
        <strain evidence="10 11">D1-5</strain>
    </source>
</reference>
<dbReference type="EMBL" id="ANFO01000119">
    <property type="protein sequence ID" value="KGQ12424.1"/>
    <property type="molecule type" value="Genomic_DNA"/>
</dbReference>
<dbReference type="eggNOG" id="KOG4419">
    <property type="taxonomic scope" value="Eukaryota"/>
</dbReference>
<evidence type="ECO:0000313" key="11">
    <source>
        <dbReference type="Proteomes" id="UP000030106"/>
    </source>
</evidence>
<dbReference type="InterPro" id="IPR036396">
    <property type="entry name" value="Cyt_P450_sf"/>
</dbReference>
<dbReference type="SUPFAM" id="SSF48264">
    <property type="entry name" value="Cytochrome P450"/>
    <property type="match status" value="1"/>
</dbReference>
<keyword evidence="3" id="KW-0732">Signal</keyword>
<proteinExistence type="inferred from homology"/>
<keyword evidence="7" id="KW-0812">Transmembrane</keyword>
<dbReference type="GO" id="GO:0016705">
    <property type="term" value="F:oxidoreductase activity, acting on paired donors, with incorporation or reduction of molecular oxygen"/>
    <property type="evidence" value="ECO:0007669"/>
    <property type="project" value="InterPro"/>
</dbReference>
<dbReference type="InterPro" id="IPR004843">
    <property type="entry name" value="Calcineurin-like_PHP"/>
</dbReference>
<dbReference type="GO" id="GO:0016787">
    <property type="term" value="F:hydrolase activity"/>
    <property type="evidence" value="ECO:0007669"/>
    <property type="project" value="UniProtKB-KW"/>
</dbReference>
<keyword evidence="7" id="KW-1133">Transmembrane helix</keyword>
<dbReference type="OrthoDB" id="7722975at2759"/>
<evidence type="ECO:0000256" key="2">
    <source>
        <dbReference type="ARBA" id="ARBA00022723"/>
    </source>
</evidence>
<dbReference type="InterPro" id="IPR006179">
    <property type="entry name" value="5_nucleotidase/apyrase"/>
</dbReference>
<gene>
    <name evidence="10" type="ORF">BBAD15_g1851</name>
</gene>
<dbReference type="Gene3D" id="1.10.630.10">
    <property type="entry name" value="Cytochrome P450"/>
    <property type="match status" value="1"/>
</dbReference>
<dbReference type="CDD" id="cd00302">
    <property type="entry name" value="cytochrome_P450"/>
    <property type="match status" value="1"/>
</dbReference>
<feature type="transmembrane region" description="Helical" evidence="7">
    <location>
        <begin position="1212"/>
        <end position="1229"/>
    </location>
</feature>
<keyword evidence="5" id="KW-0378">Hydrolase</keyword>
<dbReference type="PRINTS" id="PR01607">
    <property type="entry name" value="APYRASEFAMLY"/>
</dbReference>
<dbReference type="HOGENOM" id="CLU_267752_0_0_1"/>